<comment type="caution">
    <text evidence="2">The sequence shown here is derived from an EMBL/GenBank/DDBJ whole genome shotgun (WGS) entry which is preliminary data.</text>
</comment>
<sequence length="210" mass="21953">MPQGPFGLAALVLAAGQGSRLGGGKLTLPFQGKPLIAHTLHVMYQLDLLCAVVVTGCQTLPSHLTQNATCSTHLVHNAEWKEGQSASLACGVKTLLSLPEANSVQAALVLLGDMPLVQKDTLRLLAAAHHKALIRNARHSATVPTFNGKHGNPVVLSRSLFPVLLTLSGDAGARTLFPGLGDALLLLSVDDDGILRDVDTPAEYAALPQV</sequence>
<dbReference type="Proteomes" id="UP000505077">
    <property type="component" value="Unassembled WGS sequence"/>
</dbReference>
<dbReference type="Gene3D" id="3.90.550.10">
    <property type="entry name" value="Spore Coat Polysaccharide Biosynthesis Protein SpsA, Chain A"/>
    <property type="match status" value="1"/>
</dbReference>
<evidence type="ECO:0000313" key="3">
    <source>
        <dbReference type="Proteomes" id="UP000505077"/>
    </source>
</evidence>
<dbReference type="Pfam" id="PF12804">
    <property type="entry name" value="NTP_transf_3"/>
    <property type="match status" value="1"/>
</dbReference>
<reference evidence="2 3" key="1">
    <citation type="journal article" date="2020" name="ISME J.">
        <title>Parallel Reductive Genome Evolution in Desulfovibrio Ectosymbionts Independently Acquired by Trichonympha Protists in the Termite Gut.</title>
        <authorList>
            <person name="Takeuchi M."/>
            <person name="Kuwahara H."/>
            <person name="Murakami T."/>
            <person name="Takahashi K."/>
            <person name="Kajitani R."/>
            <person name="Toyoda A."/>
            <person name="Itoh T."/>
            <person name="Ohkuma M."/>
            <person name="Hongoh Y."/>
        </authorList>
    </citation>
    <scope>NUCLEOTIDE SEQUENCE [LARGE SCALE GENOMIC DNA]</scope>
    <source>
        <strain evidence="2">ZnDsv-02</strain>
    </source>
</reference>
<evidence type="ECO:0000259" key="1">
    <source>
        <dbReference type="Pfam" id="PF12804"/>
    </source>
</evidence>
<evidence type="ECO:0000313" key="2">
    <source>
        <dbReference type="EMBL" id="GFH63189.1"/>
    </source>
</evidence>
<keyword evidence="2" id="KW-0548">Nucleotidyltransferase</keyword>
<feature type="domain" description="MobA-like NTP transferase" evidence="1">
    <location>
        <begin position="10"/>
        <end position="177"/>
    </location>
</feature>
<keyword evidence="2" id="KW-0808">Transferase</keyword>
<protein>
    <submittedName>
        <fullName evidence="2">Molybdenum cofactor cytidylyltransferase</fullName>
    </submittedName>
</protein>
<dbReference type="GO" id="GO:0016779">
    <property type="term" value="F:nucleotidyltransferase activity"/>
    <property type="evidence" value="ECO:0007669"/>
    <property type="project" value="UniProtKB-KW"/>
</dbReference>
<proteinExistence type="predicted"/>
<dbReference type="InterPro" id="IPR029044">
    <property type="entry name" value="Nucleotide-diphossugar_trans"/>
</dbReference>
<dbReference type="CDD" id="cd04182">
    <property type="entry name" value="GT_2_like_f"/>
    <property type="match status" value="1"/>
</dbReference>
<organism evidence="2 3">
    <name type="scientific">Candidatus Desulfovibrio kirbyi</name>
    <dbReference type="NCBI Taxonomy" id="2696086"/>
    <lineage>
        <taxon>Bacteria</taxon>
        <taxon>Pseudomonadati</taxon>
        <taxon>Thermodesulfobacteriota</taxon>
        <taxon>Desulfovibrionia</taxon>
        <taxon>Desulfovibrionales</taxon>
        <taxon>Desulfovibrionaceae</taxon>
        <taxon>Desulfovibrio</taxon>
    </lineage>
</organism>
<gene>
    <name evidence="2" type="primary">ygfJ</name>
    <name evidence="2" type="ORF">ZNDK_0960</name>
</gene>
<dbReference type="PANTHER" id="PTHR43777">
    <property type="entry name" value="MOLYBDENUM COFACTOR CYTIDYLYLTRANSFERASE"/>
    <property type="match status" value="1"/>
</dbReference>
<dbReference type="AlphaFoldDB" id="A0A6L2R6M9"/>
<name>A0A6L2R6M9_9BACT</name>
<dbReference type="SUPFAM" id="SSF53448">
    <property type="entry name" value="Nucleotide-diphospho-sugar transferases"/>
    <property type="match status" value="1"/>
</dbReference>
<dbReference type="EMBL" id="BLLL01000010">
    <property type="protein sequence ID" value="GFH63189.1"/>
    <property type="molecule type" value="Genomic_DNA"/>
</dbReference>
<accession>A0A6L2R6M9</accession>
<dbReference type="InterPro" id="IPR025877">
    <property type="entry name" value="MobA-like_NTP_Trfase"/>
</dbReference>
<dbReference type="PANTHER" id="PTHR43777:SF1">
    <property type="entry name" value="MOLYBDENUM COFACTOR CYTIDYLYLTRANSFERASE"/>
    <property type="match status" value="1"/>
</dbReference>